<keyword evidence="3" id="KW-0418">Kinase</keyword>
<feature type="domain" description="PurM-like N-terminal" evidence="2">
    <location>
        <begin position="44"/>
        <end position="140"/>
    </location>
</feature>
<dbReference type="Proteomes" id="UP000823757">
    <property type="component" value="Unassembled WGS sequence"/>
</dbReference>
<dbReference type="SUPFAM" id="SSF56042">
    <property type="entry name" value="PurM C-terminal domain-like"/>
    <property type="match status" value="1"/>
</dbReference>
<proteinExistence type="predicted"/>
<keyword evidence="1" id="KW-0784">Thiamine biosynthesis</keyword>
<gene>
    <name evidence="3" type="ORF">IAB91_05305</name>
</gene>
<organism evidence="3 4">
    <name type="scientific">Candidatus Cryptobacteroides faecigallinarum</name>
    <dbReference type="NCBI Taxonomy" id="2840763"/>
    <lineage>
        <taxon>Bacteria</taxon>
        <taxon>Pseudomonadati</taxon>
        <taxon>Bacteroidota</taxon>
        <taxon>Bacteroidia</taxon>
        <taxon>Bacteroidales</taxon>
        <taxon>Candidatus Cryptobacteroides</taxon>
    </lineage>
</organism>
<protein>
    <submittedName>
        <fullName evidence="3">Thiamine-phosphate kinase</fullName>
    </submittedName>
</protein>
<name>A0A9D9IKX6_9BACT</name>
<dbReference type="InterPro" id="IPR006283">
    <property type="entry name" value="ThiL-like"/>
</dbReference>
<evidence type="ECO:0000313" key="3">
    <source>
        <dbReference type="EMBL" id="MBO8474689.1"/>
    </source>
</evidence>
<dbReference type="Gene3D" id="3.30.1330.10">
    <property type="entry name" value="PurM-like, N-terminal domain"/>
    <property type="match status" value="1"/>
</dbReference>
<dbReference type="AlphaFoldDB" id="A0A9D9IKX6"/>
<evidence type="ECO:0000313" key="4">
    <source>
        <dbReference type="Proteomes" id="UP000823757"/>
    </source>
</evidence>
<comment type="caution">
    <text evidence="3">The sequence shown here is derived from an EMBL/GenBank/DDBJ whole genome shotgun (WGS) entry which is preliminary data.</text>
</comment>
<dbReference type="Pfam" id="PF00586">
    <property type="entry name" value="AIRS"/>
    <property type="match status" value="1"/>
</dbReference>
<accession>A0A9D9IKX6</accession>
<reference evidence="3" key="2">
    <citation type="journal article" date="2021" name="PeerJ">
        <title>Extensive microbial diversity within the chicken gut microbiome revealed by metagenomics and culture.</title>
        <authorList>
            <person name="Gilroy R."/>
            <person name="Ravi A."/>
            <person name="Getino M."/>
            <person name="Pursley I."/>
            <person name="Horton D.L."/>
            <person name="Alikhan N.F."/>
            <person name="Baker D."/>
            <person name="Gharbi K."/>
            <person name="Hall N."/>
            <person name="Watson M."/>
            <person name="Adriaenssens E.M."/>
            <person name="Foster-Nyarko E."/>
            <person name="Jarju S."/>
            <person name="Secka A."/>
            <person name="Antonio M."/>
            <person name="Oren A."/>
            <person name="Chaudhuri R.R."/>
            <person name="La Ragione R."/>
            <person name="Hildebrand F."/>
            <person name="Pallen M.J."/>
        </authorList>
    </citation>
    <scope>NUCLEOTIDE SEQUENCE</scope>
    <source>
        <strain evidence="3">B1-13419</strain>
    </source>
</reference>
<dbReference type="PANTHER" id="PTHR30270:SF0">
    <property type="entry name" value="THIAMINE-MONOPHOSPHATE KINASE"/>
    <property type="match status" value="1"/>
</dbReference>
<reference evidence="3" key="1">
    <citation type="submission" date="2020-10" db="EMBL/GenBank/DDBJ databases">
        <authorList>
            <person name="Gilroy R."/>
        </authorList>
    </citation>
    <scope>NUCLEOTIDE SEQUENCE</scope>
    <source>
        <strain evidence="3">B1-13419</strain>
    </source>
</reference>
<dbReference type="Gene3D" id="3.90.650.10">
    <property type="entry name" value="PurM-like C-terminal domain"/>
    <property type="match status" value="1"/>
</dbReference>
<dbReference type="GO" id="GO:0009228">
    <property type="term" value="P:thiamine biosynthetic process"/>
    <property type="evidence" value="ECO:0007669"/>
    <property type="project" value="UniProtKB-KW"/>
</dbReference>
<dbReference type="InterPro" id="IPR036676">
    <property type="entry name" value="PurM-like_C_sf"/>
</dbReference>
<dbReference type="EMBL" id="JADIMD010000081">
    <property type="protein sequence ID" value="MBO8474689.1"/>
    <property type="molecule type" value="Genomic_DNA"/>
</dbReference>
<evidence type="ECO:0000256" key="1">
    <source>
        <dbReference type="ARBA" id="ARBA00022977"/>
    </source>
</evidence>
<dbReference type="InterPro" id="IPR036921">
    <property type="entry name" value="PurM-like_N_sf"/>
</dbReference>
<dbReference type="GO" id="GO:0009030">
    <property type="term" value="F:thiamine-phosphate kinase activity"/>
    <property type="evidence" value="ECO:0007669"/>
    <property type="project" value="InterPro"/>
</dbReference>
<keyword evidence="3" id="KW-0808">Transferase</keyword>
<sequence length="335" mass="36919">MAEERFSDLGRVEAISRLFEGTGFTPFCRAEFTADSKSTCCQASKILLEGIDFDLTYFPLKHLGYKSVIAVTGELYAMFSHPRTLCVSLGVSAKLDFAQIAELWKGIVAAAKEHGYANLSLDLAPSKNGLCIAVSATGEVSNLTEKRRPAAKSMDLICISDNLGAAYFGFEILEREKKSFEKTKNDAAQPDLKEYSQFIGEYLKPEISPAMVKQMEDSEIIPSFGYMVTRGLADAVKRLVRDSGLGAKIYVDRIPFAGKTFDLGKKLNIDPISAALNGGDDFRILYTIPIGKHDRFRHDFQTFDIIGHLARPEVGSVLVTPDGVELPLHSQGWKD</sequence>
<dbReference type="InterPro" id="IPR016188">
    <property type="entry name" value="PurM-like_N"/>
</dbReference>
<dbReference type="SUPFAM" id="SSF55326">
    <property type="entry name" value="PurM N-terminal domain-like"/>
    <property type="match status" value="1"/>
</dbReference>
<dbReference type="PANTHER" id="PTHR30270">
    <property type="entry name" value="THIAMINE-MONOPHOSPHATE KINASE"/>
    <property type="match status" value="1"/>
</dbReference>
<evidence type="ECO:0000259" key="2">
    <source>
        <dbReference type="Pfam" id="PF00586"/>
    </source>
</evidence>